<feature type="transmembrane region" description="Helical" evidence="1">
    <location>
        <begin position="217"/>
        <end position="239"/>
    </location>
</feature>
<dbReference type="GO" id="GO:0008610">
    <property type="term" value="P:lipid biosynthetic process"/>
    <property type="evidence" value="ECO:0007669"/>
    <property type="project" value="UniProtKB-ARBA"/>
</dbReference>
<feature type="transmembrane region" description="Helical" evidence="1">
    <location>
        <begin position="160"/>
        <end position="186"/>
    </location>
</feature>
<keyword evidence="1" id="KW-0472">Membrane</keyword>
<dbReference type="Proteomes" id="UP001197609">
    <property type="component" value="Unassembled WGS sequence"/>
</dbReference>
<feature type="transmembrane region" description="Helical" evidence="1">
    <location>
        <begin position="75"/>
        <end position="95"/>
    </location>
</feature>
<feature type="domain" description="Fatty acid desaturase" evidence="2">
    <location>
        <begin position="78"/>
        <end position="340"/>
    </location>
</feature>
<dbReference type="PANTHER" id="PTHR19353:SF19">
    <property type="entry name" value="DELTA(5) FATTY ACID DESATURASE C-RELATED"/>
    <property type="match status" value="1"/>
</dbReference>
<dbReference type="Pfam" id="PF00487">
    <property type="entry name" value="FA_desaturase"/>
    <property type="match status" value="1"/>
</dbReference>
<dbReference type="GO" id="GO:0016717">
    <property type="term" value="F:oxidoreductase activity, acting on paired donors, with oxidation of a pair of donors resulting in the reduction of molecular oxygen to two molecules of water"/>
    <property type="evidence" value="ECO:0007669"/>
    <property type="project" value="TreeGrafter"/>
</dbReference>
<protein>
    <submittedName>
        <fullName evidence="3">Fatty acid desaturase</fullName>
    </submittedName>
</protein>
<gene>
    <name evidence="3" type="ORF">K8G79_02370</name>
</gene>
<feature type="transmembrane region" description="Helical" evidence="1">
    <location>
        <begin position="47"/>
        <end position="69"/>
    </location>
</feature>
<dbReference type="InterPro" id="IPR012171">
    <property type="entry name" value="Fatty_acid_desaturase"/>
</dbReference>
<keyword evidence="1" id="KW-0812">Transmembrane</keyword>
<evidence type="ECO:0000256" key="1">
    <source>
        <dbReference type="SAM" id="Phobius"/>
    </source>
</evidence>
<dbReference type="AlphaFoldDB" id="A0AAJ1ES47"/>
<reference evidence="3 4" key="1">
    <citation type="journal article" date="2021" name="bioRxiv">
        <title>Unraveling nitrogen, sulfur and carbon metabolic pathways and microbial community transcriptional responses to substrate deprivation and toxicity stresses in a bioreactor mimicking anoxic brackish coastal sediment conditions.</title>
        <authorList>
            <person name="Martins P.D."/>
            <person name="Echeveste M.J."/>
            <person name="Arshad A."/>
            <person name="Kurth J."/>
            <person name="Ouboter H."/>
            <person name="Jetten M.S.M."/>
            <person name="Welte C.U."/>
        </authorList>
    </citation>
    <scope>NUCLEOTIDE SEQUENCE [LARGE SCALE GENOMIC DNA]</scope>
    <source>
        <strain evidence="3">MAG_38</strain>
    </source>
</reference>
<dbReference type="EMBL" id="JAIOIU010000029">
    <property type="protein sequence ID" value="MBZ0158984.1"/>
    <property type="molecule type" value="Genomic_DNA"/>
</dbReference>
<organism evidence="3 4">
    <name type="scientific">Candidatus Methylomirabilis tolerans</name>
    <dbReference type="NCBI Taxonomy" id="3123416"/>
    <lineage>
        <taxon>Bacteria</taxon>
        <taxon>Candidatus Methylomirabilota</taxon>
        <taxon>Candidatus Methylomirabilia</taxon>
        <taxon>Candidatus Methylomirabilales</taxon>
        <taxon>Candidatus Methylomirabilaceae</taxon>
        <taxon>Candidatus Methylomirabilis</taxon>
    </lineage>
</organism>
<dbReference type="GO" id="GO:0016020">
    <property type="term" value="C:membrane"/>
    <property type="evidence" value="ECO:0007669"/>
    <property type="project" value="TreeGrafter"/>
</dbReference>
<evidence type="ECO:0000313" key="3">
    <source>
        <dbReference type="EMBL" id="MBZ0158984.1"/>
    </source>
</evidence>
<accession>A0AAJ1ES47</accession>
<dbReference type="PANTHER" id="PTHR19353">
    <property type="entry name" value="FATTY ACID DESATURASE 2"/>
    <property type="match status" value="1"/>
</dbReference>
<comment type="caution">
    <text evidence="3">The sequence shown here is derived from an EMBL/GenBank/DDBJ whole genome shotgun (WGS) entry which is preliminary data.</text>
</comment>
<proteinExistence type="predicted"/>
<evidence type="ECO:0000259" key="2">
    <source>
        <dbReference type="Pfam" id="PF00487"/>
    </source>
</evidence>
<feature type="transmembrane region" description="Helical" evidence="1">
    <location>
        <begin position="107"/>
        <end position="128"/>
    </location>
</feature>
<evidence type="ECO:0000313" key="4">
    <source>
        <dbReference type="Proteomes" id="UP001197609"/>
    </source>
</evidence>
<keyword evidence="1" id="KW-1133">Transmembrane helix</keyword>
<sequence length="383" mass="43433">MYGYEKTAPAIAVEESGSPAADGQETSAFSRREAKKLVQDLFTPKPMLYWADFLITVSIGYGFAALYLMAPAFSLIQIIAMLLSGLALFRVGIFIHELVHREEASMIGFHIAWNLLVGMPLLMHSFLYRNHLDHHHPRKFGTPADGEYLPLGSAPLRETALYFAQVPILPIMAAFRFLILVPLSFLNPRWRRWLLECRSSYAIDPYYRRTIPSTERLDLWAALDLLGFVWVVGSLTLILGGVITWTTIGLLYCLAIWTIGLNWIRTLAAHRFMNEGGNMTYEEQVEDSLTIGGHSLLSYLLFPIGLRYHTLHHLFPLMPYHSMGEAHRRLMNGLPEDSVYRKTIVPGLVAVLRDLLRHASLAGKAGRNPMQVWRHPETATYAR</sequence>
<feature type="transmembrane region" description="Helical" evidence="1">
    <location>
        <begin position="245"/>
        <end position="264"/>
    </location>
</feature>
<dbReference type="InterPro" id="IPR005804">
    <property type="entry name" value="FA_desaturase_dom"/>
</dbReference>
<name>A0AAJ1ES47_9BACT</name>